<evidence type="ECO:0000313" key="2">
    <source>
        <dbReference type="Proteomes" id="UP000193380"/>
    </source>
</evidence>
<dbReference type="PROSITE" id="PS51257">
    <property type="entry name" value="PROKAR_LIPOPROTEIN"/>
    <property type="match status" value="1"/>
</dbReference>
<evidence type="ECO:0000313" key="1">
    <source>
        <dbReference type="EMBL" id="CDQ92538.1"/>
    </source>
</evidence>
<dbReference type="Proteomes" id="UP000193380">
    <property type="component" value="Unassembled WGS sequence"/>
</dbReference>
<reference evidence="1" key="1">
    <citation type="journal article" date="2014" name="Nat. Commun.">
        <title>The rainbow trout genome provides novel insights into evolution after whole-genome duplication in vertebrates.</title>
        <authorList>
            <person name="Berthelot C."/>
            <person name="Brunet F."/>
            <person name="Chalopin D."/>
            <person name="Juanchich A."/>
            <person name="Bernard M."/>
            <person name="Noel B."/>
            <person name="Bento P."/>
            <person name="Da Silva C."/>
            <person name="Labadie K."/>
            <person name="Alberti A."/>
            <person name="Aury J.M."/>
            <person name="Louis A."/>
            <person name="Dehais P."/>
            <person name="Bardou P."/>
            <person name="Montfort J."/>
            <person name="Klopp C."/>
            <person name="Cabau C."/>
            <person name="Gaspin C."/>
            <person name="Thorgaard G.H."/>
            <person name="Boussaha M."/>
            <person name="Quillet E."/>
            <person name="Guyomard R."/>
            <person name="Galiana D."/>
            <person name="Bobe J."/>
            <person name="Volff J.N."/>
            <person name="Genet C."/>
            <person name="Wincker P."/>
            <person name="Jaillon O."/>
            <person name="Roest Crollius H."/>
            <person name="Guiguen Y."/>
        </authorList>
    </citation>
    <scope>NUCLEOTIDE SEQUENCE [LARGE SCALE GENOMIC DNA]</scope>
</reference>
<sequence length="36" mass="3784">MEKKTVVVGGMFPVHHRIASADTNTCLVPVSLGCEG</sequence>
<dbReference type="EMBL" id="FR913405">
    <property type="protein sequence ID" value="CDQ92538.1"/>
    <property type="molecule type" value="Genomic_DNA"/>
</dbReference>
<name>A0A060YKZ3_ONCMY</name>
<organism evidence="1 2">
    <name type="scientific">Oncorhynchus mykiss</name>
    <name type="common">Rainbow trout</name>
    <name type="synonym">Salmo gairdneri</name>
    <dbReference type="NCBI Taxonomy" id="8022"/>
    <lineage>
        <taxon>Eukaryota</taxon>
        <taxon>Metazoa</taxon>
        <taxon>Chordata</taxon>
        <taxon>Craniata</taxon>
        <taxon>Vertebrata</taxon>
        <taxon>Euteleostomi</taxon>
        <taxon>Actinopterygii</taxon>
        <taxon>Neopterygii</taxon>
        <taxon>Teleostei</taxon>
        <taxon>Protacanthopterygii</taxon>
        <taxon>Salmoniformes</taxon>
        <taxon>Salmonidae</taxon>
        <taxon>Salmoninae</taxon>
        <taxon>Oncorhynchus</taxon>
    </lineage>
</organism>
<dbReference type="PaxDb" id="8022-A0A060YKZ3"/>
<reference evidence="1" key="2">
    <citation type="submission" date="2014-03" db="EMBL/GenBank/DDBJ databases">
        <authorList>
            <person name="Genoscope - CEA"/>
        </authorList>
    </citation>
    <scope>NUCLEOTIDE SEQUENCE</scope>
</reference>
<protein>
    <submittedName>
        <fullName evidence="1">Uncharacterized protein</fullName>
    </submittedName>
</protein>
<accession>A0A060YKZ3</accession>
<dbReference type="AlphaFoldDB" id="A0A060YKZ3"/>
<proteinExistence type="predicted"/>
<gene>
    <name evidence="1" type="ORF">GSONMT00011885001</name>
</gene>